<proteinExistence type="inferred from homology"/>
<evidence type="ECO:0000313" key="12">
    <source>
        <dbReference type="EMBL" id="ARJ43792.1"/>
    </source>
</evidence>
<comment type="subcellular location">
    <subcellularLocation>
        <location evidence="10">Cell membrane</location>
        <topology evidence="10">Peripheral membrane protein</topology>
    </subcellularLocation>
</comment>
<dbReference type="OrthoDB" id="5292475at2"/>
<organism evidence="12 13">
    <name type="scientific">Pantoea alhagi</name>
    <dbReference type="NCBI Taxonomy" id="1891675"/>
    <lineage>
        <taxon>Bacteria</taxon>
        <taxon>Pseudomonadati</taxon>
        <taxon>Pseudomonadota</taxon>
        <taxon>Gammaproteobacteria</taxon>
        <taxon>Enterobacterales</taxon>
        <taxon>Erwiniaceae</taxon>
        <taxon>Pantoea</taxon>
    </lineage>
</organism>
<dbReference type="PROSITE" id="PS50893">
    <property type="entry name" value="ABC_TRANSPORTER_2"/>
    <property type="match status" value="1"/>
</dbReference>
<comment type="similarity">
    <text evidence="10">Belongs to the ABC transporter superfamily. Vitamin B12 importer (TC 3.A.1.13.1) family.</text>
</comment>
<comment type="catalytic activity">
    <reaction evidence="10">
        <text>an R-cob(III)alamin(out) + ATP + H2O = an R-cob(III)alamin(in) + ADP + phosphate + H(+)</text>
        <dbReference type="Rhea" id="RHEA:17873"/>
        <dbReference type="ChEBI" id="CHEBI:15377"/>
        <dbReference type="ChEBI" id="CHEBI:15378"/>
        <dbReference type="ChEBI" id="CHEBI:30616"/>
        <dbReference type="ChEBI" id="CHEBI:43474"/>
        <dbReference type="ChEBI" id="CHEBI:140785"/>
        <dbReference type="ChEBI" id="CHEBI:456216"/>
        <dbReference type="EC" id="7.6.2.8"/>
    </reaction>
</comment>
<evidence type="ECO:0000256" key="4">
    <source>
        <dbReference type="ARBA" id="ARBA00022519"/>
    </source>
</evidence>
<evidence type="ECO:0000259" key="11">
    <source>
        <dbReference type="PROSITE" id="PS50893"/>
    </source>
</evidence>
<evidence type="ECO:0000256" key="2">
    <source>
        <dbReference type="ARBA" id="ARBA00022448"/>
    </source>
</evidence>
<evidence type="ECO:0000256" key="5">
    <source>
        <dbReference type="ARBA" id="ARBA00022741"/>
    </source>
</evidence>
<protein>
    <recommendedName>
        <fullName evidence="10">Vitamin B12 import ATP-binding protein BtuD</fullName>
        <ecNumber evidence="10">7.6.2.8</ecNumber>
    </recommendedName>
    <alternativeName>
        <fullName evidence="10">Vitamin B12-transporting ATPase</fullName>
    </alternativeName>
</protein>
<keyword evidence="3 10" id="KW-1003">Cell membrane</keyword>
<dbReference type="KEGG" id="palh:B1H58_18230"/>
<dbReference type="InterPro" id="IPR027417">
    <property type="entry name" value="P-loop_NTPase"/>
</dbReference>
<dbReference type="EC" id="7.6.2.8" evidence="10"/>
<evidence type="ECO:0000256" key="1">
    <source>
        <dbReference type="ARBA" id="ARBA00006526"/>
    </source>
</evidence>
<evidence type="ECO:0000313" key="13">
    <source>
        <dbReference type="Proteomes" id="UP000192900"/>
    </source>
</evidence>
<evidence type="ECO:0000256" key="3">
    <source>
        <dbReference type="ARBA" id="ARBA00022475"/>
    </source>
</evidence>
<feature type="binding site" evidence="10">
    <location>
        <begin position="31"/>
        <end position="38"/>
    </location>
    <ligand>
        <name>ATP</name>
        <dbReference type="ChEBI" id="CHEBI:30616"/>
    </ligand>
</feature>
<keyword evidence="13" id="KW-1185">Reference proteome</keyword>
<evidence type="ECO:0000256" key="10">
    <source>
        <dbReference type="HAMAP-Rule" id="MF_01005"/>
    </source>
</evidence>
<comment type="function">
    <text evidence="10">Part of the ABC transporter complex BtuCDF involved in vitamin B12 import. Responsible for energy coupling to the transport system.</text>
</comment>
<reference evidence="12 13" key="1">
    <citation type="submission" date="2017-02" db="EMBL/GenBank/DDBJ databases">
        <title>Complete genome sequence of the drought resistance-promoting endophyte Pantoea alhagi LTYR-11Z.</title>
        <authorList>
            <person name="Zhang L."/>
        </authorList>
    </citation>
    <scope>NUCLEOTIDE SEQUENCE [LARGE SCALE GENOMIC DNA]</scope>
    <source>
        <strain evidence="12 13">LTYR-11Z</strain>
    </source>
</reference>
<evidence type="ECO:0000256" key="8">
    <source>
        <dbReference type="ARBA" id="ARBA00023136"/>
    </source>
</evidence>
<keyword evidence="7 10" id="KW-1278">Translocase</keyword>
<accession>A0A1W6B9M7</accession>
<dbReference type="PANTHER" id="PTHR42794:SF1">
    <property type="entry name" value="HEMIN IMPORT ATP-BINDING PROTEIN HMUV"/>
    <property type="match status" value="1"/>
</dbReference>
<keyword evidence="4" id="KW-0997">Cell inner membrane</keyword>
<dbReference type="GO" id="GO:0005886">
    <property type="term" value="C:plasma membrane"/>
    <property type="evidence" value="ECO:0007669"/>
    <property type="project" value="UniProtKB-SubCell"/>
</dbReference>
<name>A0A1W6B9M7_9GAMM</name>
<dbReference type="GO" id="GO:0016887">
    <property type="term" value="F:ATP hydrolysis activity"/>
    <property type="evidence" value="ECO:0007669"/>
    <property type="project" value="InterPro"/>
</dbReference>
<dbReference type="RefSeq" id="WP_085071843.1">
    <property type="nucleotide sequence ID" value="NZ_CP019706.1"/>
</dbReference>
<keyword evidence="6 10" id="KW-0067">ATP-binding</keyword>
<evidence type="ECO:0000256" key="9">
    <source>
        <dbReference type="ARBA" id="ARBA00037066"/>
    </source>
</evidence>
<evidence type="ECO:0000256" key="7">
    <source>
        <dbReference type="ARBA" id="ARBA00022967"/>
    </source>
</evidence>
<gene>
    <name evidence="10" type="primary">btuD</name>
    <name evidence="12" type="ORF">B1H58_18230</name>
</gene>
<comment type="subunit">
    <text evidence="10">The complex is composed of two ATP-binding proteins (BtuD), two transmembrane proteins (BtuC) and a solute-binding protein (BtuF).</text>
</comment>
<comment type="similarity">
    <text evidence="1">Belongs to the ABC transporter superfamily. Drug exporter-2 (TC 3.A.1.117) family.</text>
</comment>
<dbReference type="GO" id="GO:0005524">
    <property type="term" value="F:ATP binding"/>
    <property type="evidence" value="ECO:0007669"/>
    <property type="project" value="UniProtKB-KW"/>
</dbReference>
<dbReference type="PANTHER" id="PTHR42794">
    <property type="entry name" value="HEMIN IMPORT ATP-BINDING PROTEIN HMUV"/>
    <property type="match status" value="1"/>
</dbReference>
<dbReference type="FunFam" id="3.40.50.300:FF:000462">
    <property type="entry name" value="Vitamin B12 import ATP-binding protein BtuD"/>
    <property type="match status" value="1"/>
</dbReference>
<dbReference type="EMBL" id="CP019706">
    <property type="protein sequence ID" value="ARJ43792.1"/>
    <property type="molecule type" value="Genomic_DNA"/>
</dbReference>
<dbReference type="Pfam" id="PF00005">
    <property type="entry name" value="ABC_tran"/>
    <property type="match status" value="1"/>
</dbReference>
<dbReference type="Gene3D" id="3.40.50.300">
    <property type="entry name" value="P-loop containing nucleotide triphosphate hydrolases"/>
    <property type="match status" value="1"/>
</dbReference>
<dbReference type="HAMAP" id="MF_01005">
    <property type="entry name" value="BtuD"/>
    <property type="match status" value="1"/>
</dbReference>
<dbReference type="InterPro" id="IPR003439">
    <property type="entry name" value="ABC_transporter-like_ATP-bd"/>
</dbReference>
<dbReference type="InterPro" id="IPR023693">
    <property type="entry name" value="ABC_transptr_BtuD"/>
</dbReference>
<dbReference type="AlphaFoldDB" id="A0A1W6B9M7"/>
<sequence>MLLSIEQATVPGRLQAFSAQVKSGDLVHLLGPNGAGKSSLLARLAGLLPGAGVVRLIGRPLEEWPRAALARRRAWLPQQQQQLGQMAVFHYLQQHLTGAKPGQDILLSRLLAAFQLHDKLTRSLSQLSGGEWQRVRLMAVLLQVWPCVAQPATLLLLDEPYAGLDVAQQQALDRELTAFCEAGGAVITSGHDVNHSLRHARDVWLMQQGKVIRQGRAEAVLQPDTLRMLYGLAFRKLQSEGESWLVAEEAR</sequence>
<dbReference type="Proteomes" id="UP000192900">
    <property type="component" value="Chromosome"/>
</dbReference>
<comment type="function">
    <text evidence="9">Part of the ABC transporter complex HmuTUV involved in hemin import. Responsible for energy coupling to the transport system.</text>
</comment>
<evidence type="ECO:0000256" key="6">
    <source>
        <dbReference type="ARBA" id="ARBA00022840"/>
    </source>
</evidence>
<keyword evidence="5 10" id="KW-0547">Nucleotide-binding</keyword>
<feature type="domain" description="ABC transporter" evidence="11">
    <location>
        <begin position="3"/>
        <end position="233"/>
    </location>
</feature>
<dbReference type="InterPro" id="IPR003593">
    <property type="entry name" value="AAA+_ATPase"/>
</dbReference>
<dbReference type="GO" id="GO:0015420">
    <property type="term" value="F:ABC-type vitamin B12 transporter activity"/>
    <property type="evidence" value="ECO:0007669"/>
    <property type="project" value="UniProtKB-UniRule"/>
</dbReference>
<dbReference type="STRING" id="1891675.B1H58_18230"/>
<dbReference type="SUPFAM" id="SSF52540">
    <property type="entry name" value="P-loop containing nucleoside triphosphate hydrolases"/>
    <property type="match status" value="1"/>
</dbReference>
<dbReference type="NCBIfam" id="NF002981">
    <property type="entry name" value="PRK03695.1"/>
    <property type="match status" value="1"/>
</dbReference>
<dbReference type="SMART" id="SM00382">
    <property type="entry name" value="AAA"/>
    <property type="match status" value="1"/>
</dbReference>
<keyword evidence="8 10" id="KW-0472">Membrane</keyword>
<keyword evidence="2 10" id="KW-0813">Transport</keyword>